<feature type="domain" description="PIN" evidence="2">
    <location>
        <begin position="16"/>
        <end position="118"/>
    </location>
</feature>
<dbReference type="InterPro" id="IPR029060">
    <property type="entry name" value="PIN-like_dom_sf"/>
</dbReference>
<dbReference type="InParanoid" id="Q7LXH5"/>
<keyword evidence="1" id="KW-0460">Magnesium</keyword>
<dbReference type="EnsemblBacteria" id="AAK41096">
    <property type="protein sequence ID" value="AAK41096"/>
    <property type="gene ID" value="SSO0798"/>
</dbReference>
<dbReference type="SUPFAM" id="SSF88723">
    <property type="entry name" value="PIN domain-like"/>
    <property type="match status" value="1"/>
</dbReference>
<gene>
    <name evidence="3" type="ordered locus">SSO0798</name>
</gene>
<evidence type="ECO:0000259" key="2">
    <source>
        <dbReference type="Pfam" id="PF01850"/>
    </source>
</evidence>
<reference evidence="4" key="1">
    <citation type="journal article" date="2001" name="Proc. Natl. Acad. Sci. U.S.A.">
        <title>The complete genome of the crenarchaeon Sulfolobus solfataricus P2.</title>
        <authorList>
            <person name="She Q."/>
            <person name="Singh R.K."/>
            <person name="Confalonieri F."/>
            <person name="Zivanovic Y."/>
            <person name="Allard G."/>
            <person name="Awayez M.J."/>
            <person name="Chan-Weiher C.C.-Y."/>
            <person name="Clausen I.G."/>
            <person name="Curtis B.A."/>
            <person name="De Moors A."/>
            <person name="Erauso G."/>
            <person name="Fletcher C."/>
            <person name="Gordon P.M.K."/>
            <person name="Heikamp-de Jong I."/>
            <person name="Jeffries A.C."/>
            <person name="Kozera C.J."/>
            <person name="Medina N."/>
            <person name="Peng X."/>
            <person name="Thi-Ngoc H.P."/>
            <person name="Redder P."/>
            <person name="Schenk M.E."/>
            <person name="Theriault C."/>
            <person name="Tolstrup N."/>
            <person name="Charlebois R.L."/>
            <person name="Doolittle W.F."/>
            <person name="Duguet M."/>
            <person name="Gaasterland T."/>
            <person name="Garrett R.A."/>
            <person name="Ragan M.A."/>
            <person name="Sensen C.W."/>
            <person name="Van der Oost J."/>
        </authorList>
    </citation>
    <scope>NUCLEOTIDE SEQUENCE [LARGE SCALE GENOMIC DNA]</scope>
    <source>
        <strain evidence="4">ATCC 35092 / DSM 1617 / JCM 11322 / P2</strain>
    </source>
</reference>
<dbReference type="PhylomeDB" id="Q7LXH5"/>
<dbReference type="Gene3D" id="3.40.50.1010">
    <property type="entry name" value="5'-nuclease"/>
    <property type="match status" value="1"/>
</dbReference>
<dbReference type="RefSeq" id="WP_010923091.1">
    <property type="nucleotide sequence ID" value="NC_002754.1"/>
</dbReference>
<sequence>MKGNGFLFDASALYPLLDYIDKIDVKKIYILTLTFYEVGNAIWKEYYIHKKVKDPITLSMLFNDLLRRFNVVEDPPLDKVMKVAIDKGLTYYDASYVYVAESLGLTLVSNNRELIRKANAITLEELIKGV</sequence>
<dbReference type="AlphaFoldDB" id="Q7LXH5"/>
<dbReference type="Pfam" id="PF01850">
    <property type="entry name" value="PIN"/>
    <property type="match status" value="1"/>
</dbReference>
<dbReference type="PATRIC" id="fig|273057.12.peg.804"/>
<dbReference type="CDD" id="cd09873">
    <property type="entry name" value="PIN_Pae0151-like"/>
    <property type="match status" value="1"/>
</dbReference>
<proteinExistence type="predicted"/>
<name>Q7LXH5_SACS2</name>
<dbReference type="PANTHER" id="PTHR35901:SF1">
    <property type="entry name" value="EXONUCLEASE VAPC9"/>
    <property type="match status" value="1"/>
</dbReference>
<dbReference type="InterPro" id="IPR051619">
    <property type="entry name" value="TypeII_TA_RNase_PINc/VapC"/>
</dbReference>
<evidence type="ECO:0000256" key="1">
    <source>
        <dbReference type="ARBA" id="ARBA00022842"/>
    </source>
</evidence>
<dbReference type="PaxDb" id="273057-SSO0798"/>
<dbReference type="PANTHER" id="PTHR35901">
    <property type="entry name" value="RIBONUCLEASE VAPC3"/>
    <property type="match status" value="1"/>
</dbReference>
<dbReference type="Proteomes" id="UP000001974">
    <property type="component" value="Chromosome"/>
</dbReference>
<dbReference type="InterPro" id="IPR002716">
    <property type="entry name" value="PIN_dom"/>
</dbReference>
<dbReference type="EMBL" id="AE006641">
    <property type="protein sequence ID" value="AAK41096.1"/>
    <property type="molecule type" value="Genomic_DNA"/>
</dbReference>
<dbReference type="eggNOG" id="arCOG00729">
    <property type="taxonomic scope" value="Archaea"/>
</dbReference>
<dbReference type="STRING" id="273057.SSO0798"/>
<accession>Q7LXH5</accession>
<dbReference type="GeneID" id="1455063"/>
<protein>
    <recommendedName>
        <fullName evidence="2">PIN domain-containing protein</fullName>
    </recommendedName>
</protein>
<evidence type="ECO:0000313" key="4">
    <source>
        <dbReference type="Proteomes" id="UP000001974"/>
    </source>
</evidence>
<dbReference type="PIR" id="A90230">
    <property type="entry name" value="A90230"/>
</dbReference>
<dbReference type="InterPro" id="IPR044153">
    <property type="entry name" value="PIN_Pae0151-like"/>
</dbReference>
<keyword evidence="4" id="KW-1185">Reference proteome</keyword>
<evidence type="ECO:0000313" key="3">
    <source>
        <dbReference type="EMBL" id="AAK41096.1"/>
    </source>
</evidence>
<dbReference type="HOGENOM" id="CLU_121774_5_0_2"/>
<dbReference type="KEGG" id="sso:SSO0798"/>
<organism evidence="3 4">
    <name type="scientific">Saccharolobus solfataricus (strain ATCC 35092 / DSM 1617 / JCM 11322 / P2)</name>
    <name type="common">Sulfolobus solfataricus</name>
    <dbReference type="NCBI Taxonomy" id="273057"/>
    <lineage>
        <taxon>Archaea</taxon>
        <taxon>Thermoproteota</taxon>
        <taxon>Thermoprotei</taxon>
        <taxon>Sulfolobales</taxon>
        <taxon>Sulfolobaceae</taxon>
        <taxon>Saccharolobus</taxon>
    </lineage>
</organism>